<dbReference type="Proteomes" id="UP000297396">
    <property type="component" value="Unassembled WGS sequence"/>
</dbReference>
<evidence type="ECO:0000313" key="1">
    <source>
        <dbReference type="EMBL" id="TFV13267.1"/>
    </source>
</evidence>
<reference evidence="1 2" key="1">
    <citation type="submission" date="2019-03" db="EMBL/GenBank/DDBJ databases">
        <title>Diversity of the mouse oral microbiome.</title>
        <authorList>
            <person name="Joseph S."/>
            <person name="Aduse-Opoku J."/>
            <person name="Curtis M."/>
            <person name="Wade W."/>
            <person name="Hashim A."/>
        </authorList>
    </citation>
    <scope>NUCLEOTIDE SEQUENCE [LARGE SCALE GENOMIC DNA]</scope>
    <source>
        <strain evidence="1 2">WT12</strain>
    </source>
</reference>
<dbReference type="OrthoDB" id="1550902at2"/>
<dbReference type="EMBL" id="SPPA01000001">
    <property type="protein sequence ID" value="TFV13267.1"/>
    <property type="molecule type" value="Genomic_DNA"/>
</dbReference>
<dbReference type="Pfam" id="PF06995">
    <property type="entry name" value="Phage_P2_GpU"/>
    <property type="match status" value="1"/>
</dbReference>
<comment type="caution">
    <text evidence="1">The sequence shown here is derived from an EMBL/GenBank/DDBJ whole genome shotgun (WGS) entry which is preliminary data.</text>
</comment>
<dbReference type="RefSeq" id="WP_135053812.1">
    <property type="nucleotide sequence ID" value="NZ_JADGLC010000001.1"/>
</dbReference>
<gene>
    <name evidence="1" type="ORF">E4T80_00020</name>
</gene>
<evidence type="ECO:0000313" key="2">
    <source>
        <dbReference type="Proteomes" id="UP000297396"/>
    </source>
</evidence>
<dbReference type="InterPro" id="IPR016912">
    <property type="entry name" value="Phage_P2_GpU"/>
</dbReference>
<name>A0A4Y9K979_9PAST</name>
<dbReference type="AlphaFoldDB" id="A0A4Y9K979"/>
<organism evidence="1 2">
    <name type="scientific">Muribacter muris</name>
    <dbReference type="NCBI Taxonomy" id="67855"/>
    <lineage>
        <taxon>Bacteria</taxon>
        <taxon>Pseudomonadati</taxon>
        <taxon>Pseudomonadota</taxon>
        <taxon>Gammaproteobacteria</taxon>
        <taxon>Pasteurellales</taxon>
        <taxon>Pasteurellaceae</taxon>
        <taxon>Muribacter</taxon>
    </lineage>
</organism>
<accession>A0A4Y9K979</accession>
<protein>
    <submittedName>
        <fullName evidence="1">Phage tail protein</fullName>
    </submittedName>
</protein>
<sequence>MFQNFAMMALGYFVFMRQTVPYQDTSRELSWNHPTNNVVGKLPRSQFTGKAGETLTISGTLMPEITGGSLSLLALELMAEQGKAYPLISGSTFMVKGWFVIESISEQQSYFFPDGTPRQIDFSMTLKRTDDSILSDIVDDVMSYF</sequence>
<dbReference type="PIRSF" id="PIRSF029208">
    <property type="entry name" value="Phage_tail_GPU"/>
    <property type="match status" value="1"/>
</dbReference>
<dbReference type="InterPro" id="IPR009734">
    <property type="entry name" value="Myoviridae_GpU"/>
</dbReference>
<proteinExistence type="predicted"/>